<sequence>RAYRIHPGHEEATRGSRTLYTTSPDGHGAETLAEQWGTRASVRGDVTREGTGAPTGPPVVSLYVT</sequence>
<dbReference type="AlphaFoldDB" id="A0A165KP89"/>
<feature type="compositionally biased region" description="Polar residues" evidence="1">
    <location>
        <begin position="15"/>
        <end position="24"/>
    </location>
</feature>
<evidence type="ECO:0000313" key="3">
    <source>
        <dbReference type="Proteomes" id="UP000077266"/>
    </source>
</evidence>
<feature type="non-terminal residue" evidence="2">
    <location>
        <position position="1"/>
    </location>
</feature>
<reference evidence="2 3" key="1">
    <citation type="journal article" date="2016" name="Mol. Biol. Evol.">
        <title>Comparative Genomics of Early-Diverging Mushroom-Forming Fungi Provides Insights into the Origins of Lignocellulose Decay Capabilities.</title>
        <authorList>
            <person name="Nagy L.G."/>
            <person name="Riley R."/>
            <person name="Tritt A."/>
            <person name="Adam C."/>
            <person name="Daum C."/>
            <person name="Floudas D."/>
            <person name="Sun H."/>
            <person name="Yadav J.S."/>
            <person name="Pangilinan J."/>
            <person name="Larsson K.H."/>
            <person name="Matsuura K."/>
            <person name="Barry K."/>
            <person name="Labutti K."/>
            <person name="Kuo R."/>
            <person name="Ohm R.A."/>
            <person name="Bhattacharya S.S."/>
            <person name="Shirouzu T."/>
            <person name="Yoshinaga Y."/>
            <person name="Martin F.M."/>
            <person name="Grigoriev I.V."/>
            <person name="Hibbett D.S."/>
        </authorList>
    </citation>
    <scope>NUCLEOTIDE SEQUENCE [LARGE SCALE GENOMIC DNA]</scope>
    <source>
        <strain evidence="2 3">HHB12029</strain>
    </source>
</reference>
<evidence type="ECO:0000313" key="2">
    <source>
        <dbReference type="EMBL" id="KZV96643.1"/>
    </source>
</evidence>
<protein>
    <submittedName>
        <fullName evidence="2">Uncharacterized protein</fullName>
    </submittedName>
</protein>
<dbReference type="EMBL" id="KV425940">
    <property type="protein sequence ID" value="KZV96643.1"/>
    <property type="molecule type" value="Genomic_DNA"/>
</dbReference>
<name>A0A165KP89_EXIGL</name>
<gene>
    <name evidence="2" type="ORF">EXIGLDRAFT_732675</name>
</gene>
<proteinExistence type="predicted"/>
<keyword evidence="3" id="KW-1185">Reference proteome</keyword>
<dbReference type="InParanoid" id="A0A165KP89"/>
<organism evidence="2 3">
    <name type="scientific">Exidia glandulosa HHB12029</name>
    <dbReference type="NCBI Taxonomy" id="1314781"/>
    <lineage>
        <taxon>Eukaryota</taxon>
        <taxon>Fungi</taxon>
        <taxon>Dikarya</taxon>
        <taxon>Basidiomycota</taxon>
        <taxon>Agaricomycotina</taxon>
        <taxon>Agaricomycetes</taxon>
        <taxon>Auriculariales</taxon>
        <taxon>Exidiaceae</taxon>
        <taxon>Exidia</taxon>
    </lineage>
</organism>
<accession>A0A165KP89</accession>
<feature type="region of interest" description="Disordered" evidence="1">
    <location>
        <begin position="1"/>
        <end position="65"/>
    </location>
</feature>
<evidence type="ECO:0000256" key="1">
    <source>
        <dbReference type="SAM" id="MobiDB-lite"/>
    </source>
</evidence>
<dbReference type="Proteomes" id="UP000077266">
    <property type="component" value="Unassembled WGS sequence"/>
</dbReference>